<proteinExistence type="inferred from homology"/>
<evidence type="ECO:0000256" key="2">
    <source>
        <dbReference type="ARBA" id="ARBA00005653"/>
    </source>
</evidence>
<evidence type="ECO:0000256" key="20">
    <source>
        <dbReference type="SAM" id="Phobius"/>
    </source>
</evidence>
<comment type="catalytic activity">
    <reaction evidence="14">
        <text>Ca(2+)(in) = Ca(2+)(out)</text>
        <dbReference type="Rhea" id="RHEA:29671"/>
        <dbReference type="ChEBI" id="CHEBI:29108"/>
    </reaction>
</comment>
<comment type="subcellular location">
    <subcellularLocation>
        <location evidence="1">Mitochondrion inner membrane</location>
        <topology evidence="1">Multi-pass membrane protein</topology>
    </subcellularLocation>
</comment>
<evidence type="ECO:0000256" key="1">
    <source>
        <dbReference type="ARBA" id="ARBA00004448"/>
    </source>
</evidence>
<feature type="compositionally biased region" description="Pro residues" evidence="19">
    <location>
        <begin position="38"/>
        <end position="52"/>
    </location>
</feature>
<evidence type="ECO:0000313" key="22">
    <source>
        <dbReference type="EMBL" id="KAG4413760.1"/>
    </source>
</evidence>
<dbReference type="EMBL" id="JAFJYH010000297">
    <property type="protein sequence ID" value="KAG4413760.1"/>
    <property type="molecule type" value="Genomic_DNA"/>
</dbReference>
<evidence type="ECO:0000256" key="5">
    <source>
        <dbReference type="ARBA" id="ARBA00022673"/>
    </source>
</evidence>
<dbReference type="GO" id="GO:0051560">
    <property type="term" value="P:mitochondrial calcium ion homeostasis"/>
    <property type="evidence" value="ECO:0007669"/>
    <property type="project" value="InterPro"/>
</dbReference>
<comment type="caution">
    <text evidence="22">The sequence shown here is derived from an EMBL/GenBank/DDBJ whole genome shotgun (WGS) entry which is preliminary data.</text>
</comment>
<dbReference type="InterPro" id="IPR039055">
    <property type="entry name" value="MCU_fam"/>
</dbReference>
<gene>
    <name evidence="22" type="ORF">IFR04_013110</name>
</gene>
<dbReference type="GO" id="GO:0015292">
    <property type="term" value="F:uniporter activity"/>
    <property type="evidence" value="ECO:0007669"/>
    <property type="project" value="TreeGrafter"/>
</dbReference>
<feature type="transmembrane region" description="Helical" evidence="20">
    <location>
        <begin position="396"/>
        <end position="416"/>
    </location>
</feature>
<evidence type="ECO:0000256" key="6">
    <source>
        <dbReference type="ARBA" id="ARBA00022692"/>
    </source>
</evidence>
<evidence type="ECO:0000259" key="21">
    <source>
        <dbReference type="Pfam" id="PF04678"/>
    </source>
</evidence>
<keyword evidence="9 20" id="KW-1133">Transmembrane helix</keyword>
<keyword evidence="11" id="KW-0496">Mitochondrion</keyword>
<dbReference type="Pfam" id="PF04678">
    <property type="entry name" value="MCU"/>
    <property type="match status" value="1"/>
</dbReference>
<feature type="compositionally biased region" description="Polar residues" evidence="19">
    <location>
        <begin position="1"/>
        <end position="32"/>
    </location>
</feature>
<evidence type="ECO:0000256" key="18">
    <source>
        <dbReference type="SAM" id="Coils"/>
    </source>
</evidence>
<organism evidence="22 23">
    <name type="scientific">Cadophora malorum</name>
    <dbReference type="NCBI Taxonomy" id="108018"/>
    <lineage>
        <taxon>Eukaryota</taxon>
        <taxon>Fungi</taxon>
        <taxon>Dikarya</taxon>
        <taxon>Ascomycota</taxon>
        <taxon>Pezizomycotina</taxon>
        <taxon>Leotiomycetes</taxon>
        <taxon>Helotiales</taxon>
        <taxon>Ploettnerulaceae</taxon>
        <taxon>Cadophora</taxon>
    </lineage>
</organism>
<evidence type="ECO:0000256" key="13">
    <source>
        <dbReference type="ARBA" id="ARBA00023303"/>
    </source>
</evidence>
<comment type="function">
    <text evidence="17">Highly selective calcium channel localized to the inner mitochondrial membrane, which mediates calcium uptake into the mitochondrial matrix. Mitochondrial calcium homeostasis plays key roles in cellular physiology and regulates ATP production, cytoplasmic calcium signals and activation of cell death pathways. Sufficient to operate as a pore-forming channel without the need of calcium-sensor or auxiliary subunit.</text>
</comment>
<dbReference type="AlphaFoldDB" id="A0A8H7T331"/>
<evidence type="ECO:0000256" key="12">
    <source>
        <dbReference type="ARBA" id="ARBA00023136"/>
    </source>
</evidence>
<dbReference type="OrthoDB" id="278338at2759"/>
<dbReference type="Proteomes" id="UP000664132">
    <property type="component" value="Unassembled WGS sequence"/>
</dbReference>
<evidence type="ECO:0000313" key="23">
    <source>
        <dbReference type="Proteomes" id="UP000664132"/>
    </source>
</evidence>
<evidence type="ECO:0000256" key="19">
    <source>
        <dbReference type="SAM" id="MobiDB-lite"/>
    </source>
</evidence>
<keyword evidence="23" id="KW-1185">Reference proteome</keyword>
<dbReference type="PANTHER" id="PTHR13462:SF10">
    <property type="entry name" value="CALCIUM UNIPORTER PROTEIN, MITOCHONDRIAL"/>
    <property type="match status" value="1"/>
</dbReference>
<evidence type="ECO:0000256" key="16">
    <source>
        <dbReference type="ARBA" id="ARBA00044981"/>
    </source>
</evidence>
<evidence type="ECO:0000256" key="3">
    <source>
        <dbReference type="ARBA" id="ARBA00022448"/>
    </source>
</evidence>
<evidence type="ECO:0000256" key="10">
    <source>
        <dbReference type="ARBA" id="ARBA00023065"/>
    </source>
</evidence>
<evidence type="ECO:0000256" key="7">
    <source>
        <dbReference type="ARBA" id="ARBA00022792"/>
    </source>
</evidence>
<dbReference type="GO" id="GO:0036444">
    <property type="term" value="P:calcium import into the mitochondrion"/>
    <property type="evidence" value="ECO:0007669"/>
    <property type="project" value="TreeGrafter"/>
</dbReference>
<keyword evidence="10" id="KW-0406">Ion transport</keyword>
<evidence type="ECO:0000256" key="14">
    <source>
        <dbReference type="ARBA" id="ARBA00036634"/>
    </source>
</evidence>
<keyword evidence="7" id="KW-0999">Mitochondrion inner membrane</keyword>
<feature type="region of interest" description="Disordered" evidence="19">
    <location>
        <begin position="505"/>
        <end position="563"/>
    </location>
</feature>
<reference evidence="22" key="1">
    <citation type="submission" date="2021-02" db="EMBL/GenBank/DDBJ databases">
        <title>Genome sequence Cadophora malorum strain M34.</title>
        <authorList>
            <person name="Stefanovic E."/>
            <person name="Vu D."/>
            <person name="Scully C."/>
            <person name="Dijksterhuis J."/>
            <person name="Roader J."/>
            <person name="Houbraken J."/>
        </authorList>
    </citation>
    <scope>NUCLEOTIDE SEQUENCE</scope>
    <source>
        <strain evidence="22">M34</strain>
    </source>
</reference>
<feature type="compositionally biased region" description="Basic and acidic residues" evidence="19">
    <location>
        <begin position="539"/>
        <end position="563"/>
    </location>
</feature>
<keyword evidence="8" id="KW-0106">Calcium</keyword>
<feature type="domain" description="Calcium uniporter protein C-terminal" evidence="21">
    <location>
        <begin position="359"/>
        <end position="481"/>
    </location>
</feature>
<keyword evidence="4" id="KW-0109">Calcium transport</keyword>
<keyword evidence="13" id="KW-0407">Ion channel</keyword>
<feature type="compositionally biased region" description="Basic and acidic residues" evidence="19">
    <location>
        <begin position="308"/>
        <end position="317"/>
    </location>
</feature>
<evidence type="ECO:0000256" key="11">
    <source>
        <dbReference type="ARBA" id="ARBA00023128"/>
    </source>
</evidence>
<protein>
    <recommendedName>
        <fullName evidence="16">Calcium uniporter protein, mitochondrial</fullName>
    </recommendedName>
</protein>
<feature type="compositionally biased region" description="Polar residues" evidence="19">
    <location>
        <begin position="277"/>
        <end position="287"/>
    </location>
</feature>
<evidence type="ECO:0000256" key="8">
    <source>
        <dbReference type="ARBA" id="ARBA00022837"/>
    </source>
</evidence>
<evidence type="ECO:0000256" key="4">
    <source>
        <dbReference type="ARBA" id="ARBA00022568"/>
    </source>
</evidence>
<keyword evidence="18" id="KW-0175">Coiled coil</keyword>
<feature type="coiled-coil region" evidence="18">
    <location>
        <begin position="476"/>
        <end position="503"/>
    </location>
</feature>
<evidence type="ECO:0000256" key="17">
    <source>
        <dbReference type="ARBA" id="ARBA00045938"/>
    </source>
</evidence>
<keyword evidence="5" id="KW-0107">Calcium channel</keyword>
<keyword evidence="12 20" id="KW-0472">Membrane</keyword>
<accession>A0A8H7T331</accession>
<feature type="compositionally biased region" description="Basic and acidic residues" evidence="19">
    <location>
        <begin position="262"/>
        <end position="273"/>
    </location>
</feature>
<comment type="similarity">
    <text evidence="2">Belongs to the MCU (TC 1.A.77) family.</text>
</comment>
<feature type="region of interest" description="Disordered" evidence="19">
    <location>
        <begin position="1"/>
        <end position="52"/>
    </location>
</feature>
<keyword evidence="3" id="KW-0813">Transport</keyword>
<feature type="compositionally biased region" description="Basic and acidic residues" evidence="19">
    <location>
        <begin position="509"/>
        <end position="532"/>
    </location>
</feature>
<dbReference type="PANTHER" id="PTHR13462">
    <property type="entry name" value="CALCIUM UNIPORTER PROTEIN, MITOCHONDRIAL"/>
    <property type="match status" value="1"/>
</dbReference>
<feature type="compositionally biased region" description="Acidic residues" evidence="19">
    <location>
        <begin position="216"/>
        <end position="229"/>
    </location>
</feature>
<feature type="transmembrane region" description="Helical" evidence="20">
    <location>
        <begin position="428"/>
        <end position="446"/>
    </location>
</feature>
<dbReference type="GO" id="GO:0005262">
    <property type="term" value="F:calcium channel activity"/>
    <property type="evidence" value="ECO:0007669"/>
    <property type="project" value="UniProtKB-KW"/>
</dbReference>
<keyword evidence="6 20" id="KW-0812">Transmembrane</keyword>
<feature type="region of interest" description="Disordered" evidence="19">
    <location>
        <begin position="206"/>
        <end position="319"/>
    </location>
</feature>
<feature type="compositionally biased region" description="Basic and acidic residues" evidence="19">
    <location>
        <begin position="206"/>
        <end position="215"/>
    </location>
</feature>
<evidence type="ECO:0000256" key="15">
    <source>
        <dbReference type="ARBA" id="ARBA00044966"/>
    </source>
</evidence>
<dbReference type="GO" id="GO:1990246">
    <property type="term" value="C:uniplex complex"/>
    <property type="evidence" value="ECO:0007669"/>
    <property type="project" value="TreeGrafter"/>
</dbReference>
<sequence length="563" mass="63977">MRPRISPTTVSTSASRSLQYRLSQPHITTNFRSRPLTRPQPRPTFPQTPLPPLSLRVFSTSLSRLSEEDATSKAKALNQKGLDEQEDGFHRQIDDAIGEAKELQARTPWHREGSDQPPVKRNRSAGAMTKGKLLTTPSRLLKLILPLTTDDKNSDRKSIEPLALLVHPQQPLSYLERLIQSELPMIKGKDGKEKVAQVYFRAEDSARGEIKADRRDEEDEDLEDEEDGEVEARRESRKQPKEEGSDEQMIDGKLMKVGKISSSKDKDQDKSKDQSSGQELSRTSKIESQLRGGPGEGGVESYSGQGRESSDSSEQKFVRWSSSTEIGDFIRDAARGKEFAVEIEGASKEIRVGVPSFNDRTHYLRVRLRKTSRKLANMASIKNECDKLAHRSAQRLAMGGFGILVGWWGAIYHFTFRTDYGWDTMEPVTYLAGLSTIILGYLWFLYHNREVSYRAALNLTVSRRQNTLYTARGFDLAKWESMIEEANALRKEIKNVADEYDVEWDEKADEGSEEVHDALKEERRKSKGKGDKDDDEGDSDKKTKKEKEKSKEKSEKKEKKEKD</sequence>
<name>A0A8H7T331_9HELO</name>
<comment type="subunit">
    <text evidence="15">Homotetramer, assembles in a dimer or dimers configuration with two interfaces.</text>
</comment>
<dbReference type="InterPro" id="IPR006769">
    <property type="entry name" value="MCU_C"/>
</dbReference>
<feature type="compositionally biased region" description="Basic and acidic residues" evidence="19">
    <location>
        <begin position="230"/>
        <end position="243"/>
    </location>
</feature>
<evidence type="ECO:0000256" key="9">
    <source>
        <dbReference type="ARBA" id="ARBA00022989"/>
    </source>
</evidence>